<feature type="compositionally biased region" description="Basic and acidic residues" evidence="1">
    <location>
        <begin position="940"/>
        <end position="954"/>
    </location>
</feature>
<protein>
    <submittedName>
        <fullName evidence="2">Treacle protein-like</fullName>
    </submittedName>
</protein>
<name>A0A9W7SPJ6_9PEZI</name>
<feature type="region of interest" description="Disordered" evidence="1">
    <location>
        <begin position="194"/>
        <end position="223"/>
    </location>
</feature>
<dbReference type="Proteomes" id="UP001138500">
    <property type="component" value="Unassembled WGS sequence"/>
</dbReference>
<feature type="region of interest" description="Disordered" evidence="1">
    <location>
        <begin position="491"/>
        <end position="895"/>
    </location>
</feature>
<feature type="compositionally biased region" description="Polar residues" evidence="1">
    <location>
        <begin position="1132"/>
        <end position="1142"/>
    </location>
</feature>
<feature type="compositionally biased region" description="Basic residues" evidence="1">
    <location>
        <begin position="355"/>
        <end position="367"/>
    </location>
</feature>
<feature type="compositionally biased region" description="Low complexity" evidence="1">
    <location>
        <begin position="958"/>
        <end position="978"/>
    </location>
</feature>
<feature type="region of interest" description="Disordered" evidence="1">
    <location>
        <begin position="914"/>
        <end position="1155"/>
    </location>
</feature>
<gene>
    <name evidence="2" type="ORF">Tdes44962_MAKER10112</name>
</gene>
<feature type="compositionally biased region" description="Low complexity" evidence="1">
    <location>
        <begin position="1055"/>
        <end position="1068"/>
    </location>
</feature>
<dbReference type="Pfam" id="PF12757">
    <property type="entry name" value="Eisosome1"/>
    <property type="match status" value="1"/>
</dbReference>
<sequence>MASTPARPGEPCPDPSAHHHHNKQQQHHDKLSEQASTAALYATKPKDAHPPAGPLGADGKLSSASAAASLKYANPQQLPSFPSVGLAGADSANRAATLAKDYKMKDLWQPQMSSAGSKAALLAHRDGGKLDLWQASPSKAGNSAAVLAMRGAKPFELDRGYTPDGKEKALLAATLSVNRGRSGSLPTMQPAAYPDSQNSAKNALSAATASHRQSVHKGDGWDSDANQAARVKNLHVNPRYFTGTPDIDIDPDETKHQAALRASATSMAKQMYEYQNRTVLGPDLTGGLEGAGAAAARQQPDEKLDVKQEALRYIHLQDAAHKLAQERLAKIDKSSENARYREYYGYPDQQTSPKKGSRLSVRGRNRNRAGSEGEEDDSDDEQQARRIRHQMTQLNTGVSAVDEKKRSDDRARLLAAAERRVHNQMHDMDERVFADTGKVPPAMLEEWEEKARKRAQEDRELAARPENKGKTHIGGGKFIDQAEIDAIAAARLKPTLDEINETAERKRARDEELRLEKEEQEREKAAEKQRHREEKDEQKRIKNEEKAAHKQEKEEAKARKEEEKRIAREEQRKSREVAREPAAAVAADEAGDEEDREMQPEKHRSGIFGRVASKLRRDREAREAKKEEVATSEPKSAPHADAVVGAGVATAGGVAVAGHEHDTVEHTSEAPPATETVEPAQTATTAPTLQRVHTGSQNDPTAPIVQTPEKPNLERHISTLGHSDDDFSDDEDELEDTGAAEESDRRRDQDDSHLGLLAGGVGAAGTTGVGAYEMAEGSDEKLHPVGEQSQTIAESAPVVSTGDATGPAPHTIGPHESDIANIVDPRVKPDPELQRGATGGDATGPAPSTIGPHKTDTANILDPRVQPDLSLRGPREPEIEKGGERAVETQGKPHIVRDAAVVGGVGAAGVGAYEAKGDETGPAPNTIGPHSSDIANIVDPRVKPDPEKLGKQKEGTTAPVASGSAVAAADHSGAPAPSVKTGPDTPLPTQEEPAEEKKGIRGFFGKLRRRSSKPDSEPGKLKKTENYNKDEPKSESSNVLRKHEPANNARKEEVATGAAAGAATGVAASDFSSGPKTSIDTSTAGPKVSTDTSSALPKASIDSTAPKQSTDTNPASPTSVSSFKRGEGGLRNFSSASSTAGKSDTDSRGRRSYDKPVSAYLKAEFGLGDLSKGLKLEGRPEEEDDFQEARDHFDENLAPPPAFAAGGKSESPVRGTRFREEV</sequence>
<feature type="compositionally biased region" description="Basic and acidic residues" evidence="1">
    <location>
        <begin position="615"/>
        <end position="629"/>
    </location>
</feature>
<feature type="region of interest" description="Disordered" evidence="1">
    <location>
        <begin position="1"/>
        <end position="64"/>
    </location>
</feature>
<proteinExistence type="predicted"/>
<feature type="compositionally biased region" description="Polar residues" evidence="1">
    <location>
        <begin position="195"/>
        <end position="212"/>
    </location>
</feature>
<feature type="compositionally biased region" description="Acidic residues" evidence="1">
    <location>
        <begin position="372"/>
        <end position="381"/>
    </location>
</feature>
<feature type="compositionally biased region" description="Basic and acidic residues" evidence="1">
    <location>
        <begin position="658"/>
        <end position="668"/>
    </location>
</feature>
<feature type="compositionally biased region" description="Basic and acidic residues" evidence="1">
    <location>
        <begin position="873"/>
        <end position="887"/>
    </location>
</feature>
<dbReference type="GO" id="GO:0070941">
    <property type="term" value="P:eisosome assembly"/>
    <property type="evidence" value="ECO:0007669"/>
    <property type="project" value="TreeGrafter"/>
</dbReference>
<evidence type="ECO:0000313" key="3">
    <source>
        <dbReference type="Proteomes" id="UP001138500"/>
    </source>
</evidence>
<evidence type="ECO:0000313" key="2">
    <source>
        <dbReference type="EMBL" id="KAH9825988.1"/>
    </source>
</evidence>
<dbReference type="InterPro" id="IPR024527">
    <property type="entry name" value="Eisosome1"/>
</dbReference>
<dbReference type="AlphaFoldDB" id="A0A9W7SPJ6"/>
<reference evidence="2 3" key="1">
    <citation type="journal article" date="2018" name="IMA Fungus">
        <title>IMA Genome-F 10: Nine draft genome sequences of Claviceps purpurea s.lat., including C. arundinis, C. humidiphila, and C. cf. spartinae, pseudomolecules for the pitch canker pathogen Fusarium circinatum, draft genome of Davidsoniella eucalypti, Grosmannia galeiformis, Quambalaria eucalypti, and Teratosphaeria destructans.</title>
        <authorList>
            <person name="Wingfield B.D."/>
            <person name="Liu M."/>
            <person name="Nguyen H.D."/>
            <person name="Lane F.A."/>
            <person name="Morgan S.W."/>
            <person name="De Vos L."/>
            <person name="Wilken P.M."/>
            <person name="Duong T.A."/>
            <person name="Aylward J."/>
            <person name="Coetzee M.P."/>
            <person name="Dadej K."/>
            <person name="De Beer Z.W."/>
            <person name="Findlay W."/>
            <person name="Havenga M."/>
            <person name="Kolarik M."/>
            <person name="Menzies J.G."/>
            <person name="Naidoo K."/>
            <person name="Pochopski O."/>
            <person name="Shoukouhi P."/>
            <person name="Santana Q.C."/>
            <person name="Seifert K.A."/>
            <person name="Soal N."/>
            <person name="Steenkamp E.T."/>
            <person name="Tatham C.T."/>
            <person name="van der Nest M.A."/>
            <person name="Wingfield M.J."/>
        </authorList>
    </citation>
    <scope>NUCLEOTIDE SEQUENCE [LARGE SCALE GENOMIC DNA]</scope>
    <source>
        <strain evidence="2">CMW44962</strain>
    </source>
</reference>
<dbReference type="OrthoDB" id="4070583at2759"/>
<feature type="compositionally biased region" description="Polar residues" evidence="1">
    <location>
        <begin position="1070"/>
        <end position="1122"/>
    </location>
</feature>
<feature type="compositionally biased region" description="Basic and acidic residues" evidence="1">
    <location>
        <begin position="1041"/>
        <end position="1054"/>
    </location>
</feature>
<accession>A0A9W7SPJ6</accession>
<feature type="compositionally biased region" description="Basic and acidic residues" evidence="1">
    <location>
        <begin position="502"/>
        <end position="579"/>
    </location>
</feature>
<keyword evidence="3" id="KW-1185">Reference proteome</keyword>
<feature type="compositionally biased region" description="Basic and acidic residues" evidence="1">
    <location>
        <begin position="742"/>
        <end position="753"/>
    </location>
</feature>
<feature type="compositionally biased region" description="Acidic residues" evidence="1">
    <location>
        <begin position="726"/>
        <end position="741"/>
    </location>
</feature>
<feature type="region of interest" description="Disordered" evidence="1">
    <location>
        <begin position="448"/>
        <end position="479"/>
    </location>
</feature>
<feature type="compositionally biased region" description="Basic and acidic residues" evidence="1">
    <location>
        <begin position="711"/>
        <end position="725"/>
    </location>
</feature>
<feature type="region of interest" description="Disordered" evidence="1">
    <location>
        <begin position="1172"/>
        <end position="1222"/>
    </location>
</feature>
<feature type="compositionally biased region" description="Basic and acidic residues" evidence="1">
    <location>
        <begin position="449"/>
        <end position="469"/>
    </location>
</feature>
<dbReference type="EMBL" id="RIBY02002047">
    <property type="protein sequence ID" value="KAH9825988.1"/>
    <property type="molecule type" value="Genomic_DNA"/>
</dbReference>
<feature type="compositionally biased region" description="Low complexity" evidence="1">
    <location>
        <begin position="669"/>
        <end position="688"/>
    </location>
</feature>
<reference evidence="2 3" key="2">
    <citation type="journal article" date="2021" name="Curr. Genet.">
        <title>Genetic response to nitrogen starvation in the aggressive Eucalyptus foliar pathogen Teratosphaeria destructans.</title>
        <authorList>
            <person name="Havenga M."/>
            <person name="Wingfield B.D."/>
            <person name="Wingfield M.J."/>
            <person name="Dreyer L.L."/>
            <person name="Roets F."/>
            <person name="Aylward J."/>
        </authorList>
    </citation>
    <scope>NUCLEOTIDE SEQUENCE [LARGE SCALE GENOMIC DNA]</scope>
    <source>
        <strain evidence="2">CMW44962</strain>
    </source>
</reference>
<feature type="region of interest" description="Disordered" evidence="1">
    <location>
        <begin position="340"/>
        <end position="384"/>
    </location>
</feature>
<feature type="compositionally biased region" description="Low complexity" evidence="1">
    <location>
        <begin position="640"/>
        <end position="657"/>
    </location>
</feature>
<feature type="compositionally biased region" description="Basic and acidic residues" evidence="1">
    <location>
        <begin position="1012"/>
        <end position="1034"/>
    </location>
</feature>
<comment type="caution">
    <text evidence="2">The sequence shown here is derived from an EMBL/GenBank/DDBJ whole genome shotgun (WGS) entry which is preliminary data.</text>
</comment>
<evidence type="ECO:0000256" key="1">
    <source>
        <dbReference type="SAM" id="MobiDB-lite"/>
    </source>
</evidence>
<organism evidence="2 3">
    <name type="scientific">Teratosphaeria destructans</name>
    <dbReference type="NCBI Taxonomy" id="418781"/>
    <lineage>
        <taxon>Eukaryota</taxon>
        <taxon>Fungi</taxon>
        <taxon>Dikarya</taxon>
        <taxon>Ascomycota</taxon>
        <taxon>Pezizomycotina</taxon>
        <taxon>Dothideomycetes</taxon>
        <taxon>Dothideomycetidae</taxon>
        <taxon>Mycosphaerellales</taxon>
        <taxon>Teratosphaeriaceae</taxon>
        <taxon>Teratosphaeria</taxon>
    </lineage>
</organism>
<feature type="compositionally biased region" description="Basic and acidic residues" evidence="1">
    <location>
        <begin position="1143"/>
        <end position="1154"/>
    </location>
</feature>
<dbReference type="PANTHER" id="PTHR28298">
    <property type="entry name" value="EISOSOME PROTEIN 1"/>
    <property type="match status" value="1"/>
</dbReference>
<dbReference type="PANTHER" id="PTHR28298:SF1">
    <property type="entry name" value="EISOSOME PROTEIN 1"/>
    <property type="match status" value="1"/>
</dbReference>
<feature type="compositionally biased region" description="Gly residues" evidence="1">
    <location>
        <begin position="757"/>
        <end position="768"/>
    </location>
</feature>
<feature type="compositionally biased region" description="Polar residues" evidence="1">
    <location>
        <begin position="691"/>
        <end position="700"/>
    </location>
</feature>